<feature type="transmembrane region" description="Helical" evidence="14">
    <location>
        <begin position="151"/>
        <end position="171"/>
    </location>
</feature>
<dbReference type="AlphaFoldDB" id="A0A2U1ASX3"/>
<evidence type="ECO:0000313" key="15">
    <source>
        <dbReference type="EMBL" id="PVY39367.1"/>
    </source>
</evidence>
<dbReference type="EMBL" id="QEKH01000021">
    <property type="protein sequence ID" value="PVY39367.1"/>
    <property type="molecule type" value="Genomic_DNA"/>
</dbReference>
<dbReference type="PROSITE" id="PS00456">
    <property type="entry name" value="NA_SOLUT_SYMP_1"/>
    <property type="match status" value="1"/>
</dbReference>
<dbReference type="RefSeq" id="WP_116884722.1">
    <property type="nucleotide sequence ID" value="NZ_CALXNT010000015.1"/>
</dbReference>
<dbReference type="InterPro" id="IPR051163">
    <property type="entry name" value="Sodium:Solute_Symporter_SSF"/>
</dbReference>
<dbReference type="Pfam" id="PF00474">
    <property type="entry name" value="SSF"/>
    <property type="match status" value="1"/>
</dbReference>
<dbReference type="PANTHER" id="PTHR42985:SF32">
    <property type="entry name" value="SODIUM IODIDE SYMPORTER"/>
    <property type="match status" value="1"/>
</dbReference>
<feature type="transmembrane region" description="Helical" evidence="14">
    <location>
        <begin position="430"/>
        <end position="447"/>
    </location>
</feature>
<keyword evidence="11" id="KW-0739">Sodium transport</keyword>
<dbReference type="GO" id="GO:0098660">
    <property type="term" value="P:inorganic ion transmembrane transport"/>
    <property type="evidence" value="ECO:0007669"/>
    <property type="project" value="UniProtKB-ARBA"/>
</dbReference>
<dbReference type="NCBIfam" id="TIGR00813">
    <property type="entry name" value="sss"/>
    <property type="match status" value="1"/>
</dbReference>
<dbReference type="Proteomes" id="UP000245959">
    <property type="component" value="Unassembled WGS sequence"/>
</dbReference>
<evidence type="ECO:0000256" key="9">
    <source>
        <dbReference type="ARBA" id="ARBA00023136"/>
    </source>
</evidence>
<keyword evidence="9 14" id="KW-0472">Membrane</keyword>
<comment type="catalytic activity">
    <reaction evidence="12">
        <text>iodide(out) + 2 Na(+)(out) = iodide(in) + 2 Na(+)(in)</text>
        <dbReference type="Rhea" id="RHEA:71207"/>
        <dbReference type="ChEBI" id="CHEBI:16382"/>
        <dbReference type="ChEBI" id="CHEBI:29101"/>
    </reaction>
</comment>
<keyword evidence="10" id="KW-0325">Glycoprotein</keyword>
<feature type="transmembrane region" description="Helical" evidence="14">
    <location>
        <begin position="183"/>
        <end position="202"/>
    </location>
</feature>
<feature type="transmembrane region" description="Helical" evidence="14">
    <location>
        <begin position="6"/>
        <end position="25"/>
    </location>
</feature>
<keyword evidence="8" id="KW-0406">Ion transport</keyword>
<proteinExistence type="inferred from homology"/>
<keyword evidence="4" id="KW-1003">Cell membrane</keyword>
<feature type="transmembrane region" description="Helical" evidence="14">
    <location>
        <begin position="116"/>
        <end position="139"/>
    </location>
</feature>
<keyword evidence="3" id="KW-0813">Transport</keyword>
<evidence type="ECO:0000256" key="2">
    <source>
        <dbReference type="ARBA" id="ARBA00006434"/>
    </source>
</evidence>
<dbReference type="GO" id="GO:0005886">
    <property type="term" value="C:plasma membrane"/>
    <property type="evidence" value="ECO:0007669"/>
    <property type="project" value="UniProtKB-SubCell"/>
</dbReference>
<feature type="transmembrane region" description="Helical" evidence="14">
    <location>
        <begin position="46"/>
        <end position="69"/>
    </location>
</feature>
<evidence type="ECO:0000256" key="11">
    <source>
        <dbReference type="ARBA" id="ARBA00023201"/>
    </source>
</evidence>
<organism evidence="15 16">
    <name type="scientific">Victivallis vadensis</name>
    <dbReference type="NCBI Taxonomy" id="172901"/>
    <lineage>
        <taxon>Bacteria</taxon>
        <taxon>Pseudomonadati</taxon>
        <taxon>Lentisphaerota</taxon>
        <taxon>Lentisphaeria</taxon>
        <taxon>Victivallales</taxon>
        <taxon>Victivallaceae</taxon>
        <taxon>Victivallis</taxon>
    </lineage>
</organism>
<dbReference type="InterPro" id="IPR001734">
    <property type="entry name" value="Na/solute_symporter"/>
</dbReference>
<evidence type="ECO:0000256" key="14">
    <source>
        <dbReference type="SAM" id="Phobius"/>
    </source>
</evidence>
<evidence type="ECO:0000256" key="13">
    <source>
        <dbReference type="RuleBase" id="RU362091"/>
    </source>
</evidence>
<reference evidence="15 16" key="1">
    <citation type="submission" date="2018-04" db="EMBL/GenBank/DDBJ databases">
        <title>Genomic Encyclopedia of Type Strains, Phase IV (KMG-IV): sequencing the most valuable type-strain genomes for metagenomic binning, comparative biology and taxonomic classification.</title>
        <authorList>
            <person name="Goeker M."/>
        </authorList>
    </citation>
    <scope>NUCLEOTIDE SEQUENCE [LARGE SCALE GENOMIC DNA]</scope>
    <source>
        <strain evidence="15 16">DSM 14823</strain>
    </source>
</reference>
<sequence length="507" mass="55085">MCRFGDLAAIVLYFAAMAAMGIYFARKNKSTEEYFLGNRSFPGWAVGLSMLGTSISSVTFLALPAASFALDFRQFVQSFGIVAAAVLACCFFIPFFRRGKMTSAFEYLEARYGAVVRCYAAGSFIILQFVRLATILYLMALPAAAMTGWNIFAIILITGIVVALYTSFGGFEAVIWTDVVQTILLLGGGILCFVLIACKLPGGFRQIFEIGLADGKFSLGPMSLALNDRTFLVVLLLGIVGFTTEYSGNQNVIQRYIAAKSTREARKATLLCVGMSLPTWGSFFFLGACLYAYYQVFGREPIAGLENDQVLPHFIFTHIPPFIAGSIIAACFAAAMSSLSSSINSIATVATVDFYRRFGRSGGDRRELRFAKRLSMLVSAWMIGGAVLIHYIPKESINDLTIVLGSLLGGGLLSIYMLGFFTVRVGEKALLAGLAVALLVNFAMLLHEFGVIELPVHSYWATILVNAVLAVVAWPLSLLWPNRKATDGLTVWDRQAGGALKRSGKVQ</sequence>
<dbReference type="GO" id="GO:0015075">
    <property type="term" value="F:monoatomic ion transmembrane transporter activity"/>
    <property type="evidence" value="ECO:0007669"/>
    <property type="project" value="UniProtKB-ARBA"/>
</dbReference>
<evidence type="ECO:0000256" key="3">
    <source>
        <dbReference type="ARBA" id="ARBA00022448"/>
    </source>
</evidence>
<keyword evidence="6 14" id="KW-1133">Transmembrane helix</keyword>
<evidence type="ECO:0000256" key="8">
    <source>
        <dbReference type="ARBA" id="ARBA00023065"/>
    </source>
</evidence>
<gene>
    <name evidence="15" type="ORF">C8D82_12142</name>
</gene>
<dbReference type="PROSITE" id="PS50283">
    <property type="entry name" value="NA_SOLUT_SYMP_3"/>
    <property type="match status" value="1"/>
</dbReference>
<evidence type="ECO:0000256" key="6">
    <source>
        <dbReference type="ARBA" id="ARBA00022989"/>
    </source>
</evidence>
<feature type="transmembrane region" description="Helical" evidence="14">
    <location>
        <begin position="75"/>
        <end position="96"/>
    </location>
</feature>
<keyword evidence="5 14" id="KW-0812">Transmembrane</keyword>
<dbReference type="GeneID" id="78296017"/>
<evidence type="ECO:0000256" key="1">
    <source>
        <dbReference type="ARBA" id="ARBA00004651"/>
    </source>
</evidence>
<comment type="caution">
    <text evidence="15">The sequence shown here is derived from an EMBL/GenBank/DDBJ whole genome shotgun (WGS) entry which is preliminary data.</text>
</comment>
<evidence type="ECO:0000256" key="7">
    <source>
        <dbReference type="ARBA" id="ARBA00023053"/>
    </source>
</evidence>
<evidence type="ECO:0000256" key="5">
    <source>
        <dbReference type="ARBA" id="ARBA00022692"/>
    </source>
</evidence>
<dbReference type="InterPro" id="IPR018212">
    <property type="entry name" value="Na/solute_symporter_CS"/>
</dbReference>
<feature type="transmembrane region" description="Helical" evidence="14">
    <location>
        <begin position="459"/>
        <end position="480"/>
    </location>
</feature>
<evidence type="ECO:0000313" key="16">
    <source>
        <dbReference type="Proteomes" id="UP000245959"/>
    </source>
</evidence>
<comment type="similarity">
    <text evidence="2 13">Belongs to the sodium:solute symporter (SSF) (TC 2.A.21) family.</text>
</comment>
<dbReference type="InterPro" id="IPR038377">
    <property type="entry name" value="Na/Glc_symporter_sf"/>
</dbReference>
<accession>A0A2U1ASX3</accession>
<dbReference type="Gene3D" id="1.20.1730.10">
    <property type="entry name" value="Sodium/glucose cotransporter"/>
    <property type="match status" value="1"/>
</dbReference>
<evidence type="ECO:0000256" key="10">
    <source>
        <dbReference type="ARBA" id="ARBA00023180"/>
    </source>
</evidence>
<feature type="transmembrane region" description="Helical" evidence="14">
    <location>
        <begin position="314"/>
        <end position="335"/>
    </location>
</feature>
<dbReference type="GO" id="GO:0015293">
    <property type="term" value="F:symporter activity"/>
    <property type="evidence" value="ECO:0007669"/>
    <property type="project" value="TreeGrafter"/>
</dbReference>
<protein>
    <submittedName>
        <fullName evidence="15">SSS family solute:Na+ symporter</fullName>
    </submittedName>
</protein>
<evidence type="ECO:0000256" key="4">
    <source>
        <dbReference type="ARBA" id="ARBA00022475"/>
    </source>
</evidence>
<keyword evidence="7" id="KW-0915">Sodium</keyword>
<feature type="transmembrane region" description="Helical" evidence="14">
    <location>
        <begin position="268"/>
        <end position="294"/>
    </location>
</feature>
<keyword evidence="16" id="KW-1185">Reference proteome</keyword>
<comment type="subcellular location">
    <subcellularLocation>
        <location evidence="1">Cell membrane</location>
        <topology evidence="1">Multi-pass membrane protein</topology>
    </subcellularLocation>
</comment>
<dbReference type="PANTHER" id="PTHR42985">
    <property type="entry name" value="SODIUM-COUPLED MONOCARBOXYLATE TRANSPORTER"/>
    <property type="match status" value="1"/>
</dbReference>
<name>A0A2U1ASX3_9BACT</name>
<dbReference type="GO" id="GO:0006814">
    <property type="term" value="P:sodium ion transport"/>
    <property type="evidence" value="ECO:0007669"/>
    <property type="project" value="UniProtKB-KW"/>
</dbReference>
<feature type="transmembrane region" description="Helical" evidence="14">
    <location>
        <begin position="374"/>
        <end position="392"/>
    </location>
</feature>
<evidence type="ECO:0000256" key="12">
    <source>
        <dbReference type="ARBA" id="ARBA00036099"/>
    </source>
</evidence>
<feature type="transmembrane region" description="Helical" evidence="14">
    <location>
        <begin position="404"/>
        <end position="423"/>
    </location>
</feature>